<dbReference type="PROSITE" id="PS00211">
    <property type="entry name" value="ABC_TRANSPORTER_1"/>
    <property type="match status" value="1"/>
</dbReference>
<dbReference type="OrthoDB" id="9776369at2"/>
<dbReference type="STRING" id="406100.SAMN04488052_102472"/>
<evidence type="ECO:0000313" key="5">
    <source>
        <dbReference type="Proteomes" id="UP000199657"/>
    </source>
</evidence>
<keyword evidence="2 4" id="KW-0067">ATP-binding</keyword>
<protein>
    <submittedName>
        <fullName evidence="4">Nucleoside ABC transporter ATP-binding protein</fullName>
    </submittedName>
</protein>
<dbReference type="InterPro" id="IPR003593">
    <property type="entry name" value="AAA+_ATPase"/>
</dbReference>
<dbReference type="RefSeq" id="WP_091641929.1">
    <property type="nucleotide sequence ID" value="NZ_FOEG01000002.1"/>
</dbReference>
<dbReference type="Gene3D" id="3.40.50.300">
    <property type="entry name" value="P-loop containing nucleotide triphosphate hydrolases"/>
    <property type="match status" value="2"/>
</dbReference>
<dbReference type="SMART" id="SM00382">
    <property type="entry name" value="AAA"/>
    <property type="match status" value="2"/>
</dbReference>
<organism evidence="4 5">
    <name type="scientific">Aquisalimonas asiatica</name>
    <dbReference type="NCBI Taxonomy" id="406100"/>
    <lineage>
        <taxon>Bacteria</taxon>
        <taxon>Pseudomonadati</taxon>
        <taxon>Pseudomonadota</taxon>
        <taxon>Gammaproteobacteria</taxon>
        <taxon>Chromatiales</taxon>
        <taxon>Ectothiorhodospiraceae</taxon>
        <taxon>Aquisalimonas</taxon>
    </lineage>
</organism>
<dbReference type="InterPro" id="IPR050107">
    <property type="entry name" value="ABC_carbohydrate_import_ATPase"/>
</dbReference>
<dbReference type="PROSITE" id="PS50893">
    <property type="entry name" value="ABC_TRANSPORTER_2"/>
    <property type="match status" value="2"/>
</dbReference>
<dbReference type="CDD" id="cd03216">
    <property type="entry name" value="ABC_Carb_Monos_I"/>
    <property type="match status" value="1"/>
</dbReference>
<evidence type="ECO:0000259" key="3">
    <source>
        <dbReference type="PROSITE" id="PS50893"/>
    </source>
</evidence>
<dbReference type="CDD" id="cd03215">
    <property type="entry name" value="ABC_Carb_Monos_II"/>
    <property type="match status" value="1"/>
</dbReference>
<dbReference type="GO" id="GO:0016887">
    <property type="term" value="F:ATP hydrolysis activity"/>
    <property type="evidence" value="ECO:0007669"/>
    <property type="project" value="InterPro"/>
</dbReference>
<feature type="domain" description="ABC transporter" evidence="3">
    <location>
        <begin position="277"/>
        <end position="521"/>
    </location>
</feature>
<dbReference type="PANTHER" id="PTHR43790:SF4">
    <property type="entry name" value="GUANOSINE IMPORT ATP-BINDING PROTEIN NUPO"/>
    <property type="match status" value="1"/>
</dbReference>
<evidence type="ECO:0000313" key="4">
    <source>
        <dbReference type="EMBL" id="SEO73448.1"/>
    </source>
</evidence>
<dbReference type="InterPro" id="IPR017871">
    <property type="entry name" value="ABC_transporter-like_CS"/>
</dbReference>
<dbReference type="GO" id="GO:0005524">
    <property type="term" value="F:ATP binding"/>
    <property type="evidence" value="ECO:0007669"/>
    <property type="project" value="UniProtKB-KW"/>
</dbReference>
<accession>A0A1H8S544</accession>
<keyword evidence="5" id="KW-1185">Reference proteome</keyword>
<keyword evidence="1" id="KW-0547">Nucleotide-binding</keyword>
<reference evidence="4 5" key="1">
    <citation type="submission" date="2016-10" db="EMBL/GenBank/DDBJ databases">
        <authorList>
            <person name="de Groot N.N."/>
        </authorList>
    </citation>
    <scope>NUCLEOTIDE SEQUENCE [LARGE SCALE GENOMIC DNA]</scope>
    <source>
        <strain evidence="4 5">CGMCC 1.6291</strain>
    </source>
</reference>
<gene>
    <name evidence="4" type="ORF">SAMN04488052_102472</name>
</gene>
<sequence>MTNPASAAPAQSPVAGPGAQRASSLEVIGVSKHFGDFTALDGVSMRVPAGSFHALLGENGAGKSTLVKCIVGYQQPDAGNILVDDRERQLRNPREASALGVGMVYQHFTLVPHMTVAENLVMSRMNTPQFINWRRATEELHAFMETMPFRIPLDSPAASLAAGEKQKVEILRQLYLERRFLILDEPTSVLTPEEADEVLGLLREMTRRGDVTVLMITHKLREVKAFTESVSVLRGGAYVGGGATAELETEDLAELMVGERQPPARVQRDDRAPGATVLEIDAMRCRDDEGVPAVRDVSLSVRSGEIVGIVGVSGNGQKELVEVLAGQREPEGGRMTVNGASYSARRTQMVQHGIAILPEEPLRNSCVGSMSVADNMAFRTFDRPPQSFLGWLRSRPRRSFARELIQRFSVSTPGPDTPIARLSGGNVQRAVLARELTGDVRLLIAANPVFGLDFKAVEEVHDRLRDARAGGTAVLLISEDLDEVLQLADRILVMFEGSIGHETDSEHADMTRIGQAMAGQR</sequence>
<name>A0A1H8S544_9GAMM</name>
<dbReference type="PANTHER" id="PTHR43790">
    <property type="entry name" value="CARBOHYDRATE TRANSPORT ATP-BINDING PROTEIN MG119-RELATED"/>
    <property type="match status" value="1"/>
</dbReference>
<dbReference type="InterPro" id="IPR003439">
    <property type="entry name" value="ABC_transporter-like_ATP-bd"/>
</dbReference>
<dbReference type="SUPFAM" id="SSF52540">
    <property type="entry name" value="P-loop containing nucleoside triphosphate hydrolases"/>
    <property type="match status" value="2"/>
</dbReference>
<feature type="domain" description="ABC transporter" evidence="3">
    <location>
        <begin position="25"/>
        <end position="260"/>
    </location>
</feature>
<evidence type="ECO:0000256" key="2">
    <source>
        <dbReference type="ARBA" id="ARBA00022840"/>
    </source>
</evidence>
<dbReference type="Proteomes" id="UP000199657">
    <property type="component" value="Unassembled WGS sequence"/>
</dbReference>
<proteinExistence type="predicted"/>
<dbReference type="AlphaFoldDB" id="A0A1H8S544"/>
<dbReference type="InterPro" id="IPR027417">
    <property type="entry name" value="P-loop_NTPase"/>
</dbReference>
<dbReference type="EMBL" id="FOEG01000002">
    <property type="protein sequence ID" value="SEO73448.1"/>
    <property type="molecule type" value="Genomic_DNA"/>
</dbReference>
<dbReference type="Pfam" id="PF00005">
    <property type="entry name" value="ABC_tran"/>
    <property type="match status" value="2"/>
</dbReference>
<evidence type="ECO:0000256" key="1">
    <source>
        <dbReference type="ARBA" id="ARBA00022741"/>
    </source>
</evidence>